<protein>
    <submittedName>
        <fullName evidence="2">Uncharacterized protein</fullName>
    </submittedName>
</protein>
<dbReference type="InParanoid" id="A0A401GYS7"/>
<dbReference type="GeneID" id="38784231"/>
<feature type="compositionally biased region" description="Low complexity" evidence="1">
    <location>
        <begin position="1"/>
        <end position="18"/>
    </location>
</feature>
<evidence type="ECO:0000256" key="1">
    <source>
        <dbReference type="SAM" id="MobiDB-lite"/>
    </source>
</evidence>
<gene>
    <name evidence="2" type="ORF">SCP_1005620</name>
</gene>
<dbReference type="EMBL" id="BFAD01000010">
    <property type="protein sequence ID" value="GBE87314.1"/>
    <property type="molecule type" value="Genomic_DNA"/>
</dbReference>
<dbReference type="AlphaFoldDB" id="A0A401GYS7"/>
<dbReference type="RefSeq" id="XP_027618227.1">
    <property type="nucleotide sequence ID" value="XM_027762426.1"/>
</dbReference>
<name>A0A401GYS7_9APHY</name>
<evidence type="ECO:0000313" key="3">
    <source>
        <dbReference type="Proteomes" id="UP000287166"/>
    </source>
</evidence>
<keyword evidence="3" id="KW-1185">Reference proteome</keyword>
<dbReference type="OrthoDB" id="2804656at2759"/>
<feature type="region of interest" description="Disordered" evidence="1">
    <location>
        <begin position="1"/>
        <end position="47"/>
    </location>
</feature>
<accession>A0A401GYS7</accession>
<dbReference type="Proteomes" id="UP000287166">
    <property type="component" value="Unassembled WGS sequence"/>
</dbReference>
<organism evidence="2 3">
    <name type="scientific">Sparassis crispa</name>
    <dbReference type="NCBI Taxonomy" id="139825"/>
    <lineage>
        <taxon>Eukaryota</taxon>
        <taxon>Fungi</taxon>
        <taxon>Dikarya</taxon>
        <taxon>Basidiomycota</taxon>
        <taxon>Agaricomycotina</taxon>
        <taxon>Agaricomycetes</taxon>
        <taxon>Polyporales</taxon>
        <taxon>Sparassidaceae</taxon>
        <taxon>Sparassis</taxon>
    </lineage>
</organism>
<comment type="caution">
    <text evidence="2">The sequence shown here is derived from an EMBL/GenBank/DDBJ whole genome shotgun (WGS) entry which is preliminary data.</text>
</comment>
<evidence type="ECO:0000313" key="2">
    <source>
        <dbReference type="EMBL" id="GBE87314.1"/>
    </source>
</evidence>
<sequence>MAPPKRVVSPSSPSGSSAKKVRAPPSGAEFETQPPDDQGLSSVDGEAVGEPAAVEDIAVGRSTHLAAPLAGGRALEDAPQAGLAEVKYVDDSDEQHAAWDAGVMVVVRKEGISPQVFSFTVAATLLQIILRDIKTSVKPALLDRDQIKLSELLLQHRDTLLPALEQALRTGRFAAVRCMALLREDATSSSSEGTNADFIHTPSSGPIMPPRLRAQAPTSFADIERAILDFEKKIRPELQRYVMGNHPTFNPPSSAAKDSTLFIDGIGGLSEKDPAVRGRVEKLFSGETDADQSLHLLFNTSGTGKTTLLVEGLCRNWGLYVVSCYDENHPMGSKDVDTAWKFLQIDPGFTPKVPLTPTKNDALANNVKIAARTFRSVLLARLSILDFFLRCAPAHVNEADLRRRWVYLQLRPSRLFQKMDIFNELFRTIYTVQDDSAVRNRIFALQKAICEDVHVNVGSLFFALDEAQVASQRGTDAFYSATSGGGQRSVLCEMYNAWSEFSMPMIISGTGLPLELVMNSTTSAMGKEVMWPKLFSDTGFFDDEDRMRSYIIDRVWPTRELTDTEDQILKRAWRWLRGRHRLTAGYTLLLQRMGVASANKILDAYIKVLTDGFEATDGKAFVRKEPDIDVTTVAIFSRIDFSSLRDPRNARLEGLIFRAVMNVVVRNRSHMFFAEFVDAVSLGFARVTPEKGLVDFSGQTESVKQLPQRIDEPLVVAAALRYFLSRPSRSMRDFVARPIQGVEEASTLGFAVENVVTITLARVFKDGAASLCDAFTLCKSDGQAWLSEPVHLVSITGRTTDGTFLFEDSGLGQRAVPLLGYEASSPEEVEDWLRCAKSIFCFPDATMGPDIMFLVRCGVQLVWVLVQVKRLAVEALTTAETNLRNVDPGRFYRARDGQPHCPKSRQGLTEKTRKLMNIPGTPVVRLAVSFPADPHVDILEEAGSAGEIIATFDRLAEDVELSEALAILSAYMPK</sequence>
<proteinExistence type="predicted"/>
<reference evidence="2 3" key="1">
    <citation type="journal article" date="2018" name="Sci. Rep.">
        <title>Genome sequence of the cauliflower mushroom Sparassis crispa (Hanabiratake) and its association with beneficial usage.</title>
        <authorList>
            <person name="Kiyama R."/>
            <person name="Furutani Y."/>
            <person name="Kawaguchi K."/>
            <person name="Nakanishi T."/>
        </authorList>
    </citation>
    <scope>NUCLEOTIDE SEQUENCE [LARGE SCALE GENOMIC DNA]</scope>
</reference>